<name>A0A0L0EUW0_9GAMM</name>
<gene>
    <name evidence="1" type="ORF">AC626_06485</name>
</gene>
<evidence type="ECO:0000313" key="2">
    <source>
        <dbReference type="Proteomes" id="UP000036850"/>
    </source>
</evidence>
<dbReference type="OrthoDB" id="6402965at2"/>
<organism evidence="1 2">
    <name type="scientific">Pseudoalteromonas rubra</name>
    <dbReference type="NCBI Taxonomy" id="43658"/>
    <lineage>
        <taxon>Bacteria</taxon>
        <taxon>Pseudomonadati</taxon>
        <taxon>Pseudomonadota</taxon>
        <taxon>Gammaproteobacteria</taxon>
        <taxon>Alteromonadales</taxon>
        <taxon>Pseudoalteromonadaceae</taxon>
        <taxon>Pseudoalteromonas</taxon>
    </lineage>
</organism>
<dbReference type="AlphaFoldDB" id="A0A0L0EUW0"/>
<proteinExistence type="predicted"/>
<dbReference type="Proteomes" id="UP000036850">
    <property type="component" value="Unassembled WGS sequence"/>
</dbReference>
<accession>A0A0L0EUW0</accession>
<comment type="caution">
    <text evidence="1">The sequence shown here is derived from an EMBL/GenBank/DDBJ whole genome shotgun (WGS) entry which is preliminary data.</text>
</comment>
<dbReference type="EMBL" id="LFZX01000033">
    <property type="protein sequence ID" value="KNC68160.1"/>
    <property type="molecule type" value="Genomic_DNA"/>
</dbReference>
<dbReference type="PATRIC" id="fig|43658.6.peg.4657"/>
<evidence type="ECO:0000313" key="1">
    <source>
        <dbReference type="EMBL" id="KNC68160.1"/>
    </source>
</evidence>
<sequence length="283" mass="30134">MIGALSGAAFQKIGSHFGKEFGSFAKASLGEQLQWAGAHALTGGVASSLSGGKFGHGFFSAGFTKFTMGNAGFDYKNLSSSAVAGRVAVAALVGGTASVISGGKFANGARTAALAQLLNAEAEAFRRGKLAHKVLQAELKRRDPGQWKDEVEVNSQRTKNGKGYLDLKHLSSNEAFELKPNNYAGAKSGIEQLNDYVKSNPGLKLGNLDRVFNGADAIRLYGTVGLVTYEFVYYDAGYHPGLIVYDYSVHRNWVYDIATAFVPVTKLGSAFRSSSTQTKSFAF</sequence>
<reference evidence="2" key="1">
    <citation type="submission" date="2015-07" db="EMBL/GenBank/DDBJ databases">
        <title>Draft genome sequence of a Pseudoalteromonas rubra strain, OCN096, isolated from Kaneohe Bay, Oahu, Hawaii.</title>
        <authorList>
            <person name="Beurmann S."/>
            <person name="Ushijima B."/>
            <person name="Belcaid M."/>
            <person name="Callahan S.M."/>
            <person name="Aeby G.S."/>
        </authorList>
    </citation>
    <scope>NUCLEOTIDE SEQUENCE [LARGE SCALE GENOMIC DNA]</scope>
    <source>
        <strain evidence="2">OCN096</strain>
    </source>
</reference>
<protein>
    <submittedName>
        <fullName evidence="1">Uncharacterized protein</fullName>
    </submittedName>
</protein>